<name>A0A078LFW0_CITKO</name>
<feature type="compositionally biased region" description="Basic and acidic residues" evidence="1">
    <location>
        <begin position="313"/>
        <end position="327"/>
    </location>
</feature>
<dbReference type="EMBL" id="LK931336">
    <property type="protein sequence ID" value="CDZ82833.1"/>
    <property type="molecule type" value="Genomic_DNA"/>
</dbReference>
<evidence type="ECO:0000259" key="3">
    <source>
        <dbReference type="PROSITE" id="PS50983"/>
    </source>
</evidence>
<dbReference type="PANTHER" id="PTHR30535">
    <property type="entry name" value="VITAMIN B12-BINDING PROTEIN"/>
    <property type="match status" value="1"/>
</dbReference>
<evidence type="ECO:0000256" key="1">
    <source>
        <dbReference type="SAM" id="MobiDB-lite"/>
    </source>
</evidence>
<keyword evidence="2" id="KW-0732">Signal</keyword>
<reference evidence="4" key="1">
    <citation type="submission" date="2014-06" db="EMBL/GenBank/DDBJ databases">
        <authorList>
            <person name="Urmite Genomes Urmite Genomes"/>
        </authorList>
    </citation>
    <scope>NUCLEOTIDE SEQUENCE</scope>
</reference>
<sequence>MKRLASLALLATFASFAHPVTLQNCGSSWTFEHVPQRAIVYMPTAMENMLALHLGDSVISAVGYRPDEDTAPSPWYKPLKARLDSSPWSGEALLSSRPDFIYSGSYYWFNSPETAGRERMAEWGIGSWLIEGMCNGLQSGPPAPVTFDSIYDELRNIARIYGVEPRAEALINELKQQVAADSRIKLPRRTLMWWYSGTATPYVAGGYGASELLTKTIGSKNIFDNSAELWPAMSWEVIAERDPDYLILGDLQRGGDGDSARSKIDFLERNPLTAGMKAVKAKRYIILPGYDMDASARSVLALHRLVTQIHAKEQHDLSSPRITEKLGRTTKRLHRSP</sequence>
<feature type="chain" id="PRO_5001740923" evidence="2">
    <location>
        <begin position="18"/>
        <end position="337"/>
    </location>
</feature>
<dbReference type="InterPro" id="IPR002491">
    <property type="entry name" value="ABC_transptr_periplasmic_BD"/>
</dbReference>
<protein>
    <submittedName>
        <fullName evidence="4">Vitamin B12-binding protein</fullName>
    </submittedName>
</protein>
<dbReference type="Pfam" id="PF01497">
    <property type="entry name" value="Peripla_BP_2"/>
    <property type="match status" value="1"/>
</dbReference>
<dbReference type="PANTHER" id="PTHR30535:SF7">
    <property type="entry name" value="IRON(III) DICITRATE-BINDING PROTEIN"/>
    <property type="match status" value="1"/>
</dbReference>
<dbReference type="SUPFAM" id="SSF53807">
    <property type="entry name" value="Helical backbone' metal receptor"/>
    <property type="match status" value="1"/>
</dbReference>
<gene>
    <name evidence="4" type="primary">btuF_1</name>
    <name evidence="4" type="ORF">BN1086_00922</name>
</gene>
<feature type="compositionally biased region" description="Basic residues" evidence="1">
    <location>
        <begin position="328"/>
        <end position="337"/>
    </location>
</feature>
<dbReference type="PROSITE" id="PS50983">
    <property type="entry name" value="FE_B12_PBP"/>
    <property type="match status" value="1"/>
</dbReference>
<dbReference type="PATRIC" id="fig|545.12.peg.923"/>
<feature type="signal peptide" evidence="2">
    <location>
        <begin position="1"/>
        <end position="17"/>
    </location>
</feature>
<organism evidence="4">
    <name type="scientific">Citrobacter koseri</name>
    <name type="common">Citrobacter diversus</name>
    <dbReference type="NCBI Taxonomy" id="545"/>
    <lineage>
        <taxon>Bacteria</taxon>
        <taxon>Pseudomonadati</taxon>
        <taxon>Pseudomonadota</taxon>
        <taxon>Gammaproteobacteria</taxon>
        <taxon>Enterobacterales</taxon>
        <taxon>Enterobacteriaceae</taxon>
        <taxon>Citrobacter</taxon>
    </lineage>
</organism>
<dbReference type="RefSeq" id="WP_200075659.1">
    <property type="nucleotide sequence ID" value="NZ_JADVIJ010000002.1"/>
</dbReference>
<dbReference type="AlphaFoldDB" id="A0A078LFW0"/>
<proteinExistence type="predicted"/>
<accession>A0A078LFW0</accession>
<dbReference type="InterPro" id="IPR050902">
    <property type="entry name" value="ABC_Transporter_SBP"/>
</dbReference>
<evidence type="ECO:0000256" key="2">
    <source>
        <dbReference type="SAM" id="SignalP"/>
    </source>
</evidence>
<feature type="region of interest" description="Disordered" evidence="1">
    <location>
        <begin position="313"/>
        <end position="337"/>
    </location>
</feature>
<dbReference type="Gene3D" id="3.40.50.1980">
    <property type="entry name" value="Nitrogenase molybdenum iron protein domain"/>
    <property type="match status" value="2"/>
</dbReference>
<evidence type="ECO:0000313" key="4">
    <source>
        <dbReference type="EMBL" id="CDZ82833.1"/>
    </source>
</evidence>
<feature type="domain" description="Fe/B12 periplasmic-binding" evidence="3">
    <location>
        <begin position="37"/>
        <end position="317"/>
    </location>
</feature>